<evidence type="ECO:0000256" key="9">
    <source>
        <dbReference type="ARBA" id="ARBA00022692"/>
    </source>
</evidence>
<keyword evidence="11" id="KW-0931">ER-Golgi transport</keyword>
<comment type="similarity">
    <text evidence="4">Belongs to the COPG family.</text>
</comment>
<evidence type="ECO:0000256" key="2">
    <source>
        <dbReference type="ARBA" id="ARBA00004347"/>
    </source>
</evidence>
<evidence type="ECO:0000256" key="1">
    <source>
        <dbReference type="ARBA" id="ARBA00004255"/>
    </source>
</evidence>
<dbReference type="InterPro" id="IPR011989">
    <property type="entry name" value="ARM-like"/>
</dbReference>
<feature type="region of interest" description="Disordered" evidence="18">
    <location>
        <begin position="1"/>
        <end position="21"/>
    </location>
</feature>
<dbReference type="FunFam" id="3.90.550.50:FF:000008">
    <property type="entry name" value="Beta-1,3-glucosyltransferase"/>
    <property type="match status" value="1"/>
</dbReference>
<dbReference type="GO" id="GO:0000139">
    <property type="term" value="C:Golgi membrane"/>
    <property type="evidence" value="ECO:0007669"/>
    <property type="project" value="UniProtKB-SubCell"/>
</dbReference>
<evidence type="ECO:0000256" key="10">
    <source>
        <dbReference type="ARBA" id="ARBA00022737"/>
    </source>
</evidence>
<evidence type="ECO:0000256" key="6">
    <source>
        <dbReference type="ARBA" id="ARBA00022490"/>
    </source>
</evidence>
<dbReference type="GO" id="GO:0016757">
    <property type="term" value="F:glycosyltransferase activity"/>
    <property type="evidence" value="ECO:0007669"/>
    <property type="project" value="UniProtKB-KW"/>
</dbReference>
<dbReference type="InterPro" id="IPR003378">
    <property type="entry name" value="Fringe-like_glycosylTrfase"/>
</dbReference>
<evidence type="ECO:0000256" key="7">
    <source>
        <dbReference type="ARBA" id="ARBA00022676"/>
    </source>
</evidence>
<dbReference type="InterPro" id="IPR016024">
    <property type="entry name" value="ARM-type_fold"/>
</dbReference>
<reference evidence="21" key="3">
    <citation type="submission" date="2006-07" db="EMBL/GenBank/DDBJ databases">
        <title>Sequencing and analysis of Bos taurus full-length insert cDNA clones.</title>
        <authorList>
            <person name="Harhay G.P."/>
            <person name="Sonstegard T.S."/>
            <person name="Van Tassell C.P."/>
            <person name="Clawson M.L."/>
            <person name="Heaton M.P."/>
            <person name="Keele J.W."/>
            <person name="Snelling W.M."/>
            <person name="Weidmann R.T."/>
            <person name="Smith T.P.L."/>
        </authorList>
    </citation>
    <scope>NUCLEOTIDE SEQUENCE</scope>
    <source>
        <tissue evidence="21">Pooled</tissue>
    </source>
</reference>
<proteinExistence type="evidence at transcript level"/>
<feature type="domain" description="Clathrin/coatomer adaptor adaptin-like N-terminal" evidence="19">
    <location>
        <begin position="24"/>
        <end position="368"/>
    </location>
</feature>
<dbReference type="GO" id="GO:0006886">
    <property type="term" value="P:intracellular protein transport"/>
    <property type="evidence" value="ECO:0007669"/>
    <property type="project" value="InterPro"/>
</dbReference>
<dbReference type="SUPFAM" id="SSF48371">
    <property type="entry name" value="ARM repeat"/>
    <property type="match status" value="1"/>
</dbReference>
<keyword evidence="8" id="KW-0808">Transferase</keyword>
<dbReference type="Pfam" id="PF01602">
    <property type="entry name" value="Adaptin_N"/>
    <property type="match status" value="1"/>
</dbReference>
<evidence type="ECO:0000256" key="14">
    <source>
        <dbReference type="ARBA" id="ARBA00022989"/>
    </source>
</evidence>
<keyword evidence="13" id="KW-0735">Signal-anchor</keyword>
<evidence type="ECO:0000256" key="18">
    <source>
        <dbReference type="SAM" id="MobiDB-lite"/>
    </source>
</evidence>
<dbReference type="EMBL" id="BT026331">
    <property type="protein sequence ID" value="ABG81487.1"/>
    <property type="molecule type" value="mRNA"/>
</dbReference>
<keyword evidence="6" id="KW-0963">Cytoplasm</keyword>
<dbReference type="CAZy" id="GT31">
    <property type="family name" value="Glycosyltransferase Family 31"/>
</dbReference>
<feature type="domain" description="Fringe-like glycosyltransferase" evidence="20">
    <location>
        <begin position="381"/>
        <end position="591"/>
    </location>
</feature>
<keyword evidence="9" id="KW-0812">Transmembrane</keyword>
<name>Q0V888_BOVIN</name>
<dbReference type="PANTHER" id="PTHR10261">
    <property type="entry name" value="COATOMER SUBUNIT GAMMA"/>
    <property type="match status" value="1"/>
</dbReference>
<evidence type="ECO:0000256" key="4">
    <source>
        <dbReference type="ARBA" id="ARBA00010720"/>
    </source>
</evidence>
<dbReference type="GO" id="GO:0016192">
    <property type="term" value="P:vesicle-mediated transport"/>
    <property type="evidence" value="ECO:0007669"/>
    <property type="project" value="UniProtKB-KW"/>
</dbReference>
<evidence type="ECO:0000256" key="11">
    <source>
        <dbReference type="ARBA" id="ARBA00022892"/>
    </source>
</evidence>
<evidence type="ECO:0000256" key="16">
    <source>
        <dbReference type="ARBA" id="ARBA00023136"/>
    </source>
</evidence>
<dbReference type="Pfam" id="PF02434">
    <property type="entry name" value="Fringe"/>
    <property type="match status" value="1"/>
</dbReference>
<dbReference type="FunFam" id="1.25.10.10:FF:000038">
    <property type="entry name" value="Coatomer subunit gamma"/>
    <property type="match status" value="1"/>
</dbReference>
<keyword evidence="17" id="KW-0968">Cytoplasmic vesicle</keyword>
<organism evidence="21">
    <name type="scientific">Bos taurus</name>
    <name type="common">Bovine</name>
    <dbReference type="NCBI Taxonomy" id="9913"/>
    <lineage>
        <taxon>Eukaryota</taxon>
        <taxon>Metazoa</taxon>
        <taxon>Chordata</taxon>
        <taxon>Craniata</taxon>
        <taxon>Vertebrata</taxon>
        <taxon>Euteleostomi</taxon>
        <taxon>Mammalia</taxon>
        <taxon>Eutheria</taxon>
        <taxon>Laurasiatheria</taxon>
        <taxon>Artiodactyla</taxon>
        <taxon>Ruminantia</taxon>
        <taxon>Pecora</taxon>
        <taxon>Bovidae</taxon>
        <taxon>Bovinae</taxon>
        <taxon>Bos</taxon>
    </lineage>
</organism>
<dbReference type="Gene3D" id="1.25.10.10">
    <property type="entry name" value="Leucine-rich Repeat Variant"/>
    <property type="match status" value="1"/>
</dbReference>
<dbReference type="GO" id="GO:0030663">
    <property type="term" value="C:COPI-coated vesicle membrane"/>
    <property type="evidence" value="ECO:0007669"/>
    <property type="project" value="UniProtKB-SubCell"/>
</dbReference>
<keyword evidence="12" id="KW-0653">Protein transport</keyword>
<protein>
    <submittedName>
        <fullName evidence="21">Coatomer protein complex, subunit gamma 1</fullName>
    </submittedName>
</protein>
<evidence type="ECO:0000256" key="17">
    <source>
        <dbReference type="ARBA" id="ARBA00023329"/>
    </source>
</evidence>
<evidence type="ECO:0000256" key="12">
    <source>
        <dbReference type="ARBA" id="ARBA00022927"/>
    </source>
</evidence>
<evidence type="ECO:0000256" key="13">
    <source>
        <dbReference type="ARBA" id="ARBA00022968"/>
    </source>
</evidence>
<dbReference type="Gene3D" id="3.90.550.50">
    <property type="match status" value="1"/>
</dbReference>
<dbReference type="PANTHER" id="PTHR10261:SF3">
    <property type="entry name" value="COATOMER SUBUNIT GAMMA-1"/>
    <property type="match status" value="1"/>
</dbReference>
<evidence type="ECO:0000256" key="5">
    <source>
        <dbReference type="ARBA" id="ARBA00022448"/>
    </source>
</evidence>
<evidence type="ECO:0000259" key="19">
    <source>
        <dbReference type="Pfam" id="PF01602"/>
    </source>
</evidence>
<keyword evidence="15" id="KW-0333">Golgi apparatus</keyword>
<comment type="subcellular location">
    <subcellularLocation>
        <location evidence="2">Cytoplasmic vesicle</location>
        <location evidence="2">COPI-coated vesicle membrane</location>
        <topology evidence="2">Peripheral membrane protein</topology>
        <orientation evidence="2">Cytoplasmic side</orientation>
    </subcellularLocation>
    <subcellularLocation>
        <location evidence="1">Golgi apparatus membrane</location>
        <topology evidence="1">Peripheral membrane protein</topology>
        <orientation evidence="1">Cytoplasmic side</orientation>
    </subcellularLocation>
    <subcellularLocation>
        <location evidence="3">Membrane</location>
        <topology evidence="3">Single-pass type II membrane protein</topology>
    </subcellularLocation>
</comment>
<dbReference type="AlphaFoldDB" id="Q0V888"/>
<sequence length="616" mass="68791">MLKKFDKKDEESGGGSNPFQHLEKSAVLQEARVFNETPINPRKCAHILTKILYLINQGEHLGTTEATEAFFAMTKLFQSNDPTLRRMCYLTIKEMSCIAEDVIIVTSSLTKDMTGKEDSYRGPAVRALCQITDSTMLQAIERYMKQAIVDKVPSVSSSALVSSLHLLKCSFDVVKRWVNEAQEAASSDNIMVQYHALGLLYHVRKNDRLAVSKMISKFTRHGLKSPFAYCMMIRVASRQLEDEDGSRDSPLFDFIESCLRNKHEMVVYEAASAIVNLPGCSAKELAPAVSVLQLFCSSPKAALRYAAVRTLNKVAMKHPSAVTACNLDLENLVTDANRSIATLAITTLLKTGSEGSIDRLMKQISSCATSFQSSLPLCGNPVKKEDIFVAVKTCKKFHGDRIPIVKQTWAGQAGHLEYYSDYADNSIPTVDLGIPNTDRGHCGKTFAILERFLNHSHDKIPWLVIVDDDTLISISRLRHLLSCYDTREPVFLGERYGYGLGTGGYSYVTGGGGMVFSKEAIRRLLASKCRCYSNDAPDDMVLGMCFSGLGIPVTHSPLFHQARPVDYPKDYLSHQVPVSFHKHWNIDPVKVYFTWLAPDEEDRARQQSRRGLREEL</sequence>
<reference evidence="21" key="1">
    <citation type="journal article" date="2001" name="Genome Res.">
        <title>Sequence evaluation of four pooled-tissue normalized bovine cDNA libraries and construction of a gene index for cattle.</title>
        <authorList>
            <person name="Smith T.P."/>
            <person name="Grosse W.M."/>
            <person name="Freking B.A."/>
            <person name="Roberts A.J."/>
            <person name="Stone R.T."/>
            <person name="Casas E."/>
            <person name="Wray J.E."/>
            <person name="White J."/>
            <person name="Cho J."/>
            <person name="Fahrenkrug S.C."/>
            <person name="Bennett G.L."/>
            <person name="Heaton M.P."/>
            <person name="Laegreid W.W."/>
            <person name="Rohrer G.A."/>
            <person name="Chitko-McKown C.G."/>
            <person name="Pertea G."/>
            <person name="Holt I."/>
            <person name="Karamycheva S."/>
            <person name="Liang F."/>
            <person name="Quackenbush J."/>
            <person name="Keele J.W."/>
        </authorList>
    </citation>
    <scope>NUCLEOTIDE SEQUENCE</scope>
    <source>
        <tissue evidence="21">Pooled</tissue>
    </source>
</reference>
<dbReference type="InterPro" id="IPR017106">
    <property type="entry name" value="Coatomer_gsu"/>
</dbReference>
<gene>
    <name evidence="21" type="primary">COPG</name>
</gene>
<dbReference type="InterPro" id="IPR002553">
    <property type="entry name" value="Clathrin/coatomer_adapt-like_N"/>
</dbReference>
<keyword evidence="16" id="KW-0472">Membrane</keyword>
<keyword evidence="10" id="KW-0677">Repeat</keyword>
<dbReference type="GO" id="GO:0030117">
    <property type="term" value="C:membrane coat"/>
    <property type="evidence" value="ECO:0007669"/>
    <property type="project" value="InterPro"/>
</dbReference>
<evidence type="ECO:0000256" key="8">
    <source>
        <dbReference type="ARBA" id="ARBA00022679"/>
    </source>
</evidence>
<evidence type="ECO:0000256" key="15">
    <source>
        <dbReference type="ARBA" id="ARBA00023034"/>
    </source>
</evidence>
<keyword evidence="5" id="KW-0813">Transport</keyword>
<evidence type="ECO:0000256" key="3">
    <source>
        <dbReference type="ARBA" id="ARBA00004606"/>
    </source>
</evidence>
<accession>Q0V888</accession>
<keyword evidence="7" id="KW-0328">Glycosyltransferase</keyword>
<feature type="compositionally biased region" description="Basic and acidic residues" evidence="18">
    <location>
        <begin position="1"/>
        <end position="11"/>
    </location>
</feature>
<evidence type="ECO:0000259" key="20">
    <source>
        <dbReference type="Pfam" id="PF02434"/>
    </source>
</evidence>
<evidence type="ECO:0000313" key="21">
    <source>
        <dbReference type="EMBL" id="ABG81487.1"/>
    </source>
</evidence>
<reference evidence="21" key="2">
    <citation type="journal article" date="2005" name="BMC Genomics">
        <title>Characterization of 954 bovine full-CDS cDNA sequences.</title>
        <authorList>
            <person name="Harhay G.P."/>
            <person name="Sonstegard T.S."/>
            <person name="Keele J.W."/>
            <person name="Heaton M.P."/>
            <person name="Clawson M.L."/>
            <person name="Snelling W.M."/>
            <person name="Wiedmann R.T."/>
            <person name="Van Tassell C.P."/>
            <person name="Smith T.P."/>
        </authorList>
    </citation>
    <scope>NUCLEOTIDE SEQUENCE</scope>
    <source>
        <tissue evidence="21">Pooled</tissue>
    </source>
</reference>
<keyword evidence="14" id="KW-1133">Transmembrane helix</keyword>